<name>A0A4Y8N2E7_9BURK</name>
<dbReference type="EMBL" id="SNVI01000001">
    <property type="protein sequence ID" value="TFE43889.1"/>
    <property type="molecule type" value="Genomic_DNA"/>
</dbReference>
<comment type="caution">
    <text evidence="2">The sequence shown here is derived from an EMBL/GenBank/DDBJ whole genome shotgun (WGS) entry which is preliminary data.</text>
</comment>
<feature type="region of interest" description="Disordered" evidence="1">
    <location>
        <begin position="1"/>
        <end position="63"/>
    </location>
</feature>
<evidence type="ECO:0000313" key="3">
    <source>
        <dbReference type="Proteomes" id="UP000297385"/>
    </source>
</evidence>
<protein>
    <submittedName>
        <fullName evidence="2">Uncharacterized protein</fullName>
    </submittedName>
</protein>
<dbReference type="AlphaFoldDB" id="A0A4Y8N2E7"/>
<sequence>MPSTPPTRPTHRPGIPDHPVRGVTPGSRSPATESAPRTKPDVPDAAAAEPVPHEHLPSRSDDN</sequence>
<gene>
    <name evidence="2" type="ORF">E2553_01885</name>
</gene>
<accession>A0A4Y8N2E7</accession>
<organism evidence="2 3">
    <name type="scientific">Paraburkholderia dipogonis</name>
    <dbReference type="NCBI Taxonomy" id="1211383"/>
    <lineage>
        <taxon>Bacteria</taxon>
        <taxon>Pseudomonadati</taxon>
        <taxon>Pseudomonadota</taxon>
        <taxon>Betaproteobacteria</taxon>
        <taxon>Burkholderiales</taxon>
        <taxon>Burkholderiaceae</taxon>
        <taxon>Paraburkholderia</taxon>
    </lineage>
</organism>
<dbReference type="Proteomes" id="UP000297385">
    <property type="component" value="Unassembled WGS sequence"/>
</dbReference>
<feature type="compositionally biased region" description="Basic and acidic residues" evidence="1">
    <location>
        <begin position="51"/>
        <end position="63"/>
    </location>
</feature>
<reference evidence="2 3" key="1">
    <citation type="submission" date="2019-03" db="EMBL/GenBank/DDBJ databases">
        <title>Complete Genome Sequence of Paraburkholderia dipogonis ICMP 19430T, a Nitrogen-fixing Symbiont of the South African Invasive Legume Dipogon lignosus in New Zealand.</title>
        <authorList>
            <person name="De Meyer S.E."/>
        </authorList>
    </citation>
    <scope>NUCLEOTIDE SEQUENCE [LARGE SCALE GENOMIC DNA]</scope>
    <source>
        <strain evidence="2 3">ICMP 19430</strain>
    </source>
</reference>
<evidence type="ECO:0000313" key="2">
    <source>
        <dbReference type="EMBL" id="TFE43889.1"/>
    </source>
</evidence>
<proteinExistence type="predicted"/>
<evidence type="ECO:0000256" key="1">
    <source>
        <dbReference type="SAM" id="MobiDB-lite"/>
    </source>
</evidence>